<sequence>MSTIEQPGYGNCHALSDQCSVEYTIYGALFNLPAMLFFSILFFLIFLVQIYYFIRYRTTSFSIFIFLGSAFQILGSVSRVAMHFNPWNMFTLSLNICCLLWGPTFVAAAISICFKNMLHYAGTQYSILRPGLIPWVFVGTDIVSICIQGVGGIIAAVTSGSSNSGSSLSKVGEGLMIGGVCFQIANMLVTAGIMLSVWRRYQAAKKSGDVASSRYTQDKEVDSAVQKRFTWFAIVAAVAFLCVIIRCCYRVAEMAGGWANQIMRNEVAFLVLDATMMAIALLAVTIFHPGRSSPEMRNKNKQSTGDVLAREKSGNESSDSELNVVAGDGRSFV</sequence>
<keyword evidence="3 6" id="KW-1133">Transmembrane helix</keyword>
<dbReference type="GeneID" id="28740912"/>
<evidence type="ECO:0000256" key="2">
    <source>
        <dbReference type="ARBA" id="ARBA00022692"/>
    </source>
</evidence>
<feature type="transmembrane region" description="Helical" evidence="6">
    <location>
        <begin position="229"/>
        <end position="252"/>
    </location>
</feature>
<gene>
    <name evidence="7" type="ORF">AB675_8576</name>
</gene>
<dbReference type="OrthoDB" id="4521223at2759"/>
<dbReference type="AlphaFoldDB" id="A0A0N0NR00"/>
<evidence type="ECO:0000256" key="1">
    <source>
        <dbReference type="ARBA" id="ARBA00004141"/>
    </source>
</evidence>
<dbReference type="PANTHER" id="PTHR31465">
    <property type="entry name" value="PROTEIN RTA1-RELATED"/>
    <property type="match status" value="1"/>
</dbReference>
<dbReference type="Proteomes" id="UP000038010">
    <property type="component" value="Unassembled WGS sequence"/>
</dbReference>
<dbReference type="EMBL" id="LFJN01000003">
    <property type="protein sequence ID" value="KPI44259.1"/>
    <property type="molecule type" value="Genomic_DNA"/>
</dbReference>
<evidence type="ECO:0000313" key="8">
    <source>
        <dbReference type="Proteomes" id="UP000038010"/>
    </source>
</evidence>
<accession>A0A0N0NR00</accession>
<feature type="transmembrane region" description="Helical" evidence="6">
    <location>
        <begin position="34"/>
        <end position="54"/>
    </location>
</feature>
<protein>
    <submittedName>
        <fullName evidence="7">Sphingoid long-chain base transporter RSB1</fullName>
    </submittedName>
</protein>
<evidence type="ECO:0000313" key="7">
    <source>
        <dbReference type="EMBL" id="KPI44259.1"/>
    </source>
</evidence>
<feature type="transmembrane region" description="Helical" evidence="6">
    <location>
        <begin position="135"/>
        <end position="157"/>
    </location>
</feature>
<name>A0A0N0NR00_9EURO</name>
<organism evidence="7 8">
    <name type="scientific">Cyphellophora attinorum</name>
    <dbReference type="NCBI Taxonomy" id="1664694"/>
    <lineage>
        <taxon>Eukaryota</taxon>
        <taxon>Fungi</taxon>
        <taxon>Dikarya</taxon>
        <taxon>Ascomycota</taxon>
        <taxon>Pezizomycotina</taxon>
        <taxon>Eurotiomycetes</taxon>
        <taxon>Chaetothyriomycetidae</taxon>
        <taxon>Chaetothyriales</taxon>
        <taxon>Cyphellophoraceae</taxon>
        <taxon>Cyphellophora</taxon>
    </lineage>
</organism>
<dbReference type="STRING" id="1664694.A0A0N0NR00"/>
<evidence type="ECO:0000256" key="3">
    <source>
        <dbReference type="ARBA" id="ARBA00022989"/>
    </source>
</evidence>
<keyword evidence="2 6" id="KW-0812">Transmembrane</keyword>
<dbReference type="InterPro" id="IPR007568">
    <property type="entry name" value="RTA1"/>
</dbReference>
<feature type="transmembrane region" description="Helical" evidence="6">
    <location>
        <begin position="61"/>
        <end position="81"/>
    </location>
</feature>
<proteinExistence type="predicted"/>
<feature type="transmembrane region" description="Helical" evidence="6">
    <location>
        <begin position="267"/>
        <end position="287"/>
    </location>
</feature>
<dbReference type="GO" id="GO:0005886">
    <property type="term" value="C:plasma membrane"/>
    <property type="evidence" value="ECO:0007669"/>
    <property type="project" value="TreeGrafter"/>
</dbReference>
<evidence type="ECO:0000256" key="5">
    <source>
        <dbReference type="SAM" id="MobiDB-lite"/>
    </source>
</evidence>
<dbReference type="Pfam" id="PF04479">
    <property type="entry name" value="RTA1"/>
    <property type="match status" value="1"/>
</dbReference>
<dbReference type="RefSeq" id="XP_018004222.1">
    <property type="nucleotide sequence ID" value="XM_018149032.1"/>
</dbReference>
<feature type="transmembrane region" description="Helical" evidence="6">
    <location>
        <begin position="93"/>
        <end position="114"/>
    </location>
</feature>
<feature type="region of interest" description="Disordered" evidence="5">
    <location>
        <begin position="293"/>
        <end position="333"/>
    </location>
</feature>
<evidence type="ECO:0000256" key="6">
    <source>
        <dbReference type="SAM" id="Phobius"/>
    </source>
</evidence>
<reference evidence="7 8" key="1">
    <citation type="submission" date="2015-06" db="EMBL/GenBank/DDBJ databases">
        <title>Draft genome of the ant-associated black yeast Phialophora attae CBS 131958.</title>
        <authorList>
            <person name="Moreno L.F."/>
            <person name="Stielow B.J."/>
            <person name="de Hoog S."/>
            <person name="Vicente V.A."/>
            <person name="Weiss V.A."/>
            <person name="de Vries M."/>
            <person name="Cruz L.M."/>
            <person name="Souza E.M."/>
        </authorList>
    </citation>
    <scope>NUCLEOTIDE SEQUENCE [LARGE SCALE GENOMIC DNA]</scope>
    <source>
        <strain evidence="7 8">CBS 131958</strain>
    </source>
</reference>
<keyword evidence="4 6" id="KW-0472">Membrane</keyword>
<dbReference type="PANTHER" id="PTHR31465:SF8">
    <property type="entry name" value="DOMAIN PROTEIN, PUTATIVE (AFU_ORTHOLOGUE AFUA_6G14140)-RELATED"/>
    <property type="match status" value="1"/>
</dbReference>
<feature type="transmembrane region" description="Helical" evidence="6">
    <location>
        <begin position="177"/>
        <end position="198"/>
    </location>
</feature>
<dbReference type="GO" id="GO:0000324">
    <property type="term" value="C:fungal-type vacuole"/>
    <property type="evidence" value="ECO:0007669"/>
    <property type="project" value="TreeGrafter"/>
</dbReference>
<comment type="subcellular location">
    <subcellularLocation>
        <location evidence="1">Membrane</location>
        <topology evidence="1">Multi-pass membrane protein</topology>
    </subcellularLocation>
</comment>
<evidence type="ECO:0000256" key="4">
    <source>
        <dbReference type="ARBA" id="ARBA00023136"/>
    </source>
</evidence>
<dbReference type="VEuPathDB" id="FungiDB:AB675_8576"/>
<keyword evidence="8" id="KW-1185">Reference proteome</keyword>
<comment type="caution">
    <text evidence="7">The sequence shown here is derived from an EMBL/GenBank/DDBJ whole genome shotgun (WGS) entry which is preliminary data.</text>
</comment>